<name>A0ABP0Z0A5_9ROSI</name>
<evidence type="ECO:0000313" key="2">
    <source>
        <dbReference type="EMBL" id="CAK9325103.1"/>
    </source>
</evidence>
<evidence type="ECO:0000313" key="3">
    <source>
        <dbReference type="Proteomes" id="UP001642487"/>
    </source>
</evidence>
<accession>A0ABP0Z0A5</accession>
<feature type="compositionally biased region" description="Basic and acidic residues" evidence="1">
    <location>
        <begin position="28"/>
        <end position="41"/>
    </location>
</feature>
<dbReference type="Proteomes" id="UP001642487">
    <property type="component" value="Chromosome 7"/>
</dbReference>
<feature type="region of interest" description="Disordered" evidence="1">
    <location>
        <begin position="25"/>
        <end position="48"/>
    </location>
</feature>
<dbReference type="EMBL" id="OZ021741">
    <property type="protein sequence ID" value="CAK9325103.1"/>
    <property type="molecule type" value="Genomic_DNA"/>
</dbReference>
<gene>
    <name evidence="2" type="ORF">CITCOLO1_LOCUS17355</name>
</gene>
<keyword evidence="3" id="KW-1185">Reference proteome</keyword>
<organism evidence="2 3">
    <name type="scientific">Citrullus colocynthis</name>
    <name type="common">colocynth</name>
    <dbReference type="NCBI Taxonomy" id="252529"/>
    <lineage>
        <taxon>Eukaryota</taxon>
        <taxon>Viridiplantae</taxon>
        <taxon>Streptophyta</taxon>
        <taxon>Embryophyta</taxon>
        <taxon>Tracheophyta</taxon>
        <taxon>Spermatophyta</taxon>
        <taxon>Magnoliopsida</taxon>
        <taxon>eudicotyledons</taxon>
        <taxon>Gunneridae</taxon>
        <taxon>Pentapetalae</taxon>
        <taxon>rosids</taxon>
        <taxon>fabids</taxon>
        <taxon>Cucurbitales</taxon>
        <taxon>Cucurbitaceae</taxon>
        <taxon>Benincaseae</taxon>
        <taxon>Citrullus</taxon>
    </lineage>
</organism>
<proteinExistence type="predicted"/>
<evidence type="ECO:0000256" key="1">
    <source>
        <dbReference type="SAM" id="MobiDB-lite"/>
    </source>
</evidence>
<protein>
    <submittedName>
        <fullName evidence="2">Uncharacterized protein</fullName>
    </submittedName>
</protein>
<reference evidence="2 3" key="1">
    <citation type="submission" date="2024-03" db="EMBL/GenBank/DDBJ databases">
        <authorList>
            <person name="Gkanogiannis A."/>
            <person name="Becerra Lopez-Lavalle L."/>
        </authorList>
    </citation>
    <scope>NUCLEOTIDE SEQUENCE [LARGE SCALE GENOMIC DNA]</scope>
</reference>
<sequence>MIRRSYRRGERRGKSPIWKTYRHSCSTRNREESKRERRPWLPEEQGTWRTRRASSPGVLLSSAPLLFCRFHRKDLPIPIRFDVKGIKEVGPLHFIRRHYILQ</sequence>